<evidence type="ECO:0000313" key="3">
    <source>
        <dbReference type="EMBL" id="GAA3700439.1"/>
    </source>
</evidence>
<feature type="domain" description="Potassium channel" evidence="2">
    <location>
        <begin position="156"/>
        <end position="225"/>
    </location>
</feature>
<gene>
    <name evidence="3" type="ORF">GCM10022204_16460</name>
</gene>
<protein>
    <submittedName>
        <fullName evidence="3">Ion channel</fullName>
    </submittedName>
</protein>
<organism evidence="3 4">
    <name type="scientific">Microlunatus aurantiacus</name>
    <dbReference type="NCBI Taxonomy" id="446786"/>
    <lineage>
        <taxon>Bacteria</taxon>
        <taxon>Bacillati</taxon>
        <taxon>Actinomycetota</taxon>
        <taxon>Actinomycetes</taxon>
        <taxon>Propionibacteriales</taxon>
        <taxon>Propionibacteriaceae</taxon>
        <taxon>Microlunatus</taxon>
    </lineage>
</organism>
<feature type="transmembrane region" description="Helical" evidence="1">
    <location>
        <begin position="101"/>
        <end position="123"/>
    </location>
</feature>
<keyword evidence="4" id="KW-1185">Reference proteome</keyword>
<feature type="transmembrane region" description="Helical" evidence="1">
    <location>
        <begin position="76"/>
        <end position="95"/>
    </location>
</feature>
<dbReference type="EMBL" id="BAAAYX010000004">
    <property type="protein sequence ID" value="GAA3700439.1"/>
    <property type="molecule type" value="Genomic_DNA"/>
</dbReference>
<name>A0ABP7D7D4_9ACTN</name>
<dbReference type="SUPFAM" id="SSF81324">
    <property type="entry name" value="Voltage-gated potassium channels"/>
    <property type="match status" value="1"/>
</dbReference>
<evidence type="ECO:0000313" key="4">
    <source>
        <dbReference type="Proteomes" id="UP001500051"/>
    </source>
</evidence>
<accession>A0ABP7D7D4</accession>
<evidence type="ECO:0000256" key="1">
    <source>
        <dbReference type="SAM" id="Phobius"/>
    </source>
</evidence>
<comment type="caution">
    <text evidence="3">The sequence shown here is derived from an EMBL/GenBank/DDBJ whole genome shotgun (WGS) entry which is preliminary data.</text>
</comment>
<dbReference type="InterPro" id="IPR013099">
    <property type="entry name" value="K_chnl_dom"/>
</dbReference>
<keyword evidence="1" id="KW-0472">Membrane</keyword>
<keyword evidence="1" id="KW-1133">Transmembrane helix</keyword>
<dbReference type="Pfam" id="PF07885">
    <property type="entry name" value="Ion_trans_2"/>
    <property type="match status" value="1"/>
</dbReference>
<evidence type="ECO:0000259" key="2">
    <source>
        <dbReference type="Pfam" id="PF07885"/>
    </source>
</evidence>
<reference evidence="4" key="1">
    <citation type="journal article" date="2019" name="Int. J. Syst. Evol. Microbiol.">
        <title>The Global Catalogue of Microorganisms (GCM) 10K type strain sequencing project: providing services to taxonomists for standard genome sequencing and annotation.</title>
        <authorList>
            <consortium name="The Broad Institute Genomics Platform"/>
            <consortium name="The Broad Institute Genome Sequencing Center for Infectious Disease"/>
            <person name="Wu L."/>
            <person name="Ma J."/>
        </authorList>
    </citation>
    <scope>NUCLEOTIDE SEQUENCE [LARGE SCALE GENOMIC DNA]</scope>
    <source>
        <strain evidence="4">JCM 16548</strain>
    </source>
</reference>
<feature type="transmembrane region" description="Helical" evidence="1">
    <location>
        <begin position="48"/>
        <end position="67"/>
    </location>
</feature>
<proteinExistence type="predicted"/>
<keyword evidence="1" id="KW-0812">Transmembrane</keyword>
<dbReference type="Gene3D" id="1.10.287.70">
    <property type="match status" value="1"/>
</dbReference>
<sequence length="249" mass="26181">MTGTLAPVTDAKAPRSARLLLRHPSAVLLAAQLIGVLLYPFVPASGEGRVLLEVFGALVLALAIWSVRHTAGRGQVLVSIALGIAASGLSIADAIQGSWGLALPSALLHALFYFWAAGNLMVYMLADHDVTVDELFAVGATFTLVAWAFAYVFAALQLVQPGCFTAAVDPLAQRTWVELLFLSFTNLTSTGLSDILPVTAHARSVVMIEQLAGVGYVALFVSRLVGLTVSRNIRGTGQSRAEPPAADTV</sequence>
<dbReference type="Proteomes" id="UP001500051">
    <property type="component" value="Unassembled WGS sequence"/>
</dbReference>
<feature type="transmembrane region" description="Helical" evidence="1">
    <location>
        <begin position="25"/>
        <end position="42"/>
    </location>
</feature>
<feature type="transmembrane region" description="Helical" evidence="1">
    <location>
        <begin position="135"/>
        <end position="156"/>
    </location>
</feature>